<comment type="pathway">
    <text evidence="1">Cell wall biogenesis; peptidoglycan biosynthesis.</text>
</comment>
<keyword evidence="4" id="KW-0573">Peptidoglycan synthesis</keyword>
<dbReference type="Gene3D" id="2.40.440.10">
    <property type="entry name" value="L,D-transpeptidase catalytic domain-like"/>
    <property type="match status" value="1"/>
</dbReference>
<evidence type="ECO:0000259" key="6">
    <source>
        <dbReference type="Pfam" id="PF03734"/>
    </source>
</evidence>
<proteinExistence type="predicted"/>
<dbReference type="GO" id="GO:0016740">
    <property type="term" value="F:transferase activity"/>
    <property type="evidence" value="ECO:0007669"/>
    <property type="project" value="UniProtKB-KW"/>
</dbReference>
<dbReference type="GO" id="GO:0071555">
    <property type="term" value="P:cell wall organization"/>
    <property type="evidence" value="ECO:0007669"/>
    <property type="project" value="UniProtKB-KW"/>
</dbReference>
<evidence type="ECO:0000256" key="3">
    <source>
        <dbReference type="ARBA" id="ARBA00022960"/>
    </source>
</evidence>
<evidence type="ECO:0000256" key="4">
    <source>
        <dbReference type="ARBA" id="ARBA00022984"/>
    </source>
</evidence>
<evidence type="ECO:0000313" key="7">
    <source>
        <dbReference type="EMBL" id="AEX86342.1"/>
    </source>
</evidence>
<organism evidence="7 8">
    <name type="scientific">Marinitoga piezophila (strain DSM 14283 / JCM 11233 / KA3)</name>
    <dbReference type="NCBI Taxonomy" id="443254"/>
    <lineage>
        <taxon>Bacteria</taxon>
        <taxon>Thermotogati</taxon>
        <taxon>Thermotogota</taxon>
        <taxon>Thermotogae</taxon>
        <taxon>Petrotogales</taxon>
        <taxon>Petrotogaceae</taxon>
        <taxon>Marinitoga</taxon>
    </lineage>
</organism>
<protein>
    <recommendedName>
        <fullName evidence="6">L,D-TPase catalytic domain-containing protein</fullName>
    </recommendedName>
</protein>
<evidence type="ECO:0000256" key="5">
    <source>
        <dbReference type="ARBA" id="ARBA00023316"/>
    </source>
</evidence>
<dbReference type="AlphaFoldDB" id="H2J6R1"/>
<reference evidence="7 8" key="1">
    <citation type="journal article" date="2012" name="J. Bacteriol.">
        <title>Complete Genome Sequence of the Thermophilic, Piezophilic, Heterotrophic Bacterium Marinitoga piezophila KA3.</title>
        <authorList>
            <person name="Lucas S."/>
            <person name="Han J."/>
            <person name="Lapidus A."/>
            <person name="Cheng J.F."/>
            <person name="Goodwin L.A."/>
            <person name="Pitluck S."/>
            <person name="Peters L."/>
            <person name="Mikhailova N."/>
            <person name="Teshima H."/>
            <person name="Detter J.C."/>
            <person name="Han C."/>
            <person name="Tapia R."/>
            <person name="Land M."/>
            <person name="Hauser L."/>
            <person name="Kyrpides N.C."/>
            <person name="Ivanova N."/>
            <person name="Pagani I."/>
            <person name="Vannier P."/>
            <person name="Oger P."/>
            <person name="Bartlett D.H."/>
            <person name="Noll K.M."/>
            <person name="Woyke T."/>
            <person name="Jebbar M."/>
        </authorList>
    </citation>
    <scope>NUCLEOTIDE SEQUENCE [LARGE SCALE GENOMIC DNA]</scope>
    <source>
        <strain evidence="8">DSM 14283 / JCM 11233 / KA3</strain>
    </source>
</reference>
<keyword evidence="5" id="KW-0961">Cell wall biogenesis/degradation</keyword>
<dbReference type="RefSeq" id="WP_014297412.1">
    <property type="nucleotide sequence ID" value="NC_016751.1"/>
</dbReference>
<dbReference type="InterPro" id="IPR038063">
    <property type="entry name" value="Transpep_catalytic_dom"/>
</dbReference>
<evidence type="ECO:0000256" key="2">
    <source>
        <dbReference type="ARBA" id="ARBA00022679"/>
    </source>
</evidence>
<dbReference type="InterPro" id="IPR005490">
    <property type="entry name" value="LD_TPept_cat_dom"/>
</dbReference>
<evidence type="ECO:0000256" key="1">
    <source>
        <dbReference type="ARBA" id="ARBA00004752"/>
    </source>
</evidence>
<dbReference type="Pfam" id="PF03734">
    <property type="entry name" value="YkuD"/>
    <property type="match status" value="1"/>
</dbReference>
<keyword evidence="3" id="KW-0133">Cell shape</keyword>
<dbReference type="STRING" id="443254.Marpi_1964"/>
<reference evidence="8" key="2">
    <citation type="submission" date="2012-01" db="EMBL/GenBank/DDBJ databases">
        <title>Complete sequence of chromosome of Marinitoga piezophila KA3.</title>
        <authorList>
            <person name="Lucas S."/>
            <person name="Han J."/>
            <person name="Lapidus A."/>
            <person name="Cheng J.-F."/>
            <person name="Goodwin L."/>
            <person name="Pitluck S."/>
            <person name="Peters L."/>
            <person name="Mikhailova N."/>
            <person name="Teshima H."/>
            <person name="Detter J.C."/>
            <person name="Han C."/>
            <person name="Tapia R."/>
            <person name="Land M."/>
            <person name="Hauser L."/>
            <person name="Kyrpides N."/>
            <person name="Ivanova N."/>
            <person name="Pagani I."/>
            <person name="Jebbar M."/>
            <person name="Vannier P."/>
            <person name="Oger P."/>
            <person name="Cario A."/>
            <person name="Bartlett D."/>
            <person name="Noll K.M."/>
            <person name="Woyke T."/>
        </authorList>
    </citation>
    <scope>NUCLEOTIDE SEQUENCE [LARGE SCALE GENOMIC DNA]</scope>
    <source>
        <strain evidence="8">DSM 14283 / JCM 11233 / KA3</strain>
    </source>
</reference>
<name>H2J6R1_MARPK</name>
<dbReference type="KEGG" id="mpz:Marpi_1964"/>
<dbReference type="GO" id="GO:0008360">
    <property type="term" value="P:regulation of cell shape"/>
    <property type="evidence" value="ECO:0007669"/>
    <property type="project" value="UniProtKB-KW"/>
</dbReference>
<dbReference type="EMBL" id="CP003257">
    <property type="protein sequence ID" value="AEX86342.1"/>
    <property type="molecule type" value="Genomic_DNA"/>
</dbReference>
<gene>
    <name evidence="7" type="ordered locus">Marpi_1964</name>
</gene>
<dbReference type="SUPFAM" id="SSF141523">
    <property type="entry name" value="L,D-transpeptidase catalytic domain-like"/>
    <property type="match status" value="1"/>
</dbReference>
<dbReference type="HOGENOM" id="CLU_1041240_0_0_0"/>
<dbReference type="UniPathway" id="UPA00219"/>
<sequence>MNEYFYDKKETFGFKKEIAGFNIYEPFYRELNLKDKGSDVWRLKYLYSRYLFYKGKGTDYIINNELDENFFSSFKNFMKENNINSEIINREAIKKLLDNVNEEFYFFVEVELPDNRENPGIFKLYDNTGNMLFSCKVRGHGQHDVETQKSQAMEDGDTPIGIYIASYESGILKNNVKDYGPGGLFRLWYPLYGYAYDIYKVNRDGILIHSGTTNEDLRRSHGCVVMHNDNVLKVQKIMIEKIKHPYIMPTKYVEFYTGIVFIKRRIP</sequence>
<accession>H2J6R1</accession>
<keyword evidence="2" id="KW-0808">Transferase</keyword>
<dbReference type="CDD" id="cd16913">
    <property type="entry name" value="YkuD_like"/>
    <property type="match status" value="1"/>
</dbReference>
<dbReference type="GO" id="GO:0009252">
    <property type="term" value="P:peptidoglycan biosynthetic process"/>
    <property type="evidence" value="ECO:0007669"/>
    <property type="project" value="UniProtKB-UniPathway"/>
</dbReference>
<dbReference type="eggNOG" id="COG1376">
    <property type="taxonomic scope" value="Bacteria"/>
</dbReference>
<dbReference type="Proteomes" id="UP000007161">
    <property type="component" value="Chromosome"/>
</dbReference>
<evidence type="ECO:0000313" key="8">
    <source>
        <dbReference type="Proteomes" id="UP000007161"/>
    </source>
</evidence>
<dbReference type="OrthoDB" id="49473at2"/>
<feature type="domain" description="L,D-TPase catalytic" evidence="6">
    <location>
        <begin position="151"/>
        <end position="235"/>
    </location>
</feature>
<keyword evidence="8" id="KW-1185">Reference proteome</keyword>